<accession>A0ABS9MRF2</accession>
<dbReference type="InterPro" id="IPR014721">
    <property type="entry name" value="Ribsml_uS5_D2-typ_fold_subgr"/>
</dbReference>
<evidence type="ECO:0000256" key="2">
    <source>
        <dbReference type="ARBA" id="ARBA00022722"/>
    </source>
</evidence>
<evidence type="ECO:0000256" key="3">
    <source>
        <dbReference type="ARBA" id="ARBA00022759"/>
    </source>
</evidence>
<evidence type="ECO:0000256" key="1">
    <source>
        <dbReference type="ARBA" id="ARBA00022694"/>
    </source>
</evidence>
<dbReference type="EC" id="3.1.26.5" evidence="6"/>
<dbReference type="InterPro" id="IPR000100">
    <property type="entry name" value="RNase_P"/>
</dbReference>
<dbReference type="Pfam" id="PF00825">
    <property type="entry name" value="Ribonuclease_P"/>
    <property type="match status" value="1"/>
</dbReference>
<proteinExistence type="inferred from homology"/>
<name>A0ABS9MRF2_9BURK</name>
<keyword evidence="8" id="KW-1185">Reference proteome</keyword>
<dbReference type="SUPFAM" id="SSF54211">
    <property type="entry name" value="Ribosomal protein S5 domain 2-like"/>
    <property type="match status" value="1"/>
</dbReference>
<evidence type="ECO:0000256" key="6">
    <source>
        <dbReference type="HAMAP-Rule" id="MF_00227"/>
    </source>
</evidence>
<keyword evidence="2 6" id="KW-0540">Nuclease</keyword>
<dbReference type="Gene3D" id="3.30.230.10">
    <property type="match status" value="1"/>
</dbReference>
<organism evidence="7 8">
    <name type="scientific">Mesosutterella porci</name>
    <dbReference type="NCBI Taxonomy" id="2915351"/>
    <lineage>
        <taxon>Bacteria</taxon>
        <taxon>Pseudomonadati</taxon>
        <taxon>Pseudomonadota</taxon>
        <taxon>Betaproteobacteria</taxon>
        <taxon>Burkholderiales</taxon>
        <taxon>Sutterellaceae</taxon>
        <taxon>Mesosutterella</taxon>
    </lineage>
</organism>
<comment type="caution">
    <text evidence="7">The sequence shown here is derived from an EMBL/GenBank/DDBJ whole genome shotgun (WGS) entry which is preliminary data.</text>
</comment>
<comment type="subunit">
    <text evidence="6">Consists of a catalytic RNA component (M1 or rnpB) and a protein subunit.</text>
</comment>
<comment type="catalytic activity">
    <reaction evidence="6">
        <text>Endonucleolytic cleavage of RNA, removing 5'-extranucleotides from tRNA precursor.</text>
        <dbReference type="EC" id="3.1.26.5"/>
    </reaction>
</comment>
<evidence type="ECO:0000256" key="4">
    <source>
        <dbReference type="ARBA" id="ARBA00022801"/>
    </source>
</evidence>
<reference evidence="7 8" key="1">
    <citation type="submission" date="2022-02" db="EMBL/GenBank/DDBJ databases">
        <title>Mesosutterella porci, a novel member of the family Sutterellaceae from pig feces.</title>
        <authorList>
            <person name="Wylensek D."/>
            <person name="Clavel T."/>
        </authorList>
    </citation>
    <scope>NUCLEOTIDE SEQUENCE [LARGE SCALE GENOMIC DNA]</scope>
    <source>
        <strain evidence="8">oilRF-744-wt-GAM-9</strain>
    </source>
</reference>
<dbReference type="HAMAP" id="MF_00227">
    <property type="entry name" value="RNase_P"/>
    <property type="match status" value="1"/>
</dbReference>
<evidence type="ECO:0000313" key="8">
    <source>
        <dbReference type="Proteomes" id="UP001297600"/>
    </source>
</evidence>
<keyword evidence="5 6" id="KW-0694">RNA-binding</keyword>
<dbReference type="InterPro" id="IPR020568">
    <property type="entry name" value="Ribosomal_Su5_D2-typ_SF"/>
</dbReference>
<protein>
    <recommendedName>
        <fullName evidence="6">Ribonuclease P protein component</fullName>
        <shortName evidence="6">RNase P protein</shortName>
        <shortName evidence="6">RNaseP protein</shortName>
        <ecNumber evidence="6">3.1.26.5</ecNumber>
    </recommendedName>
    <alternativeName>
        <fullName evidence="6">Protein C5</fullName>
    </alternativeName>
</protein>
<sequence length="150" mass="17520">MEESLRKRYTLPRSRRLIKTADYGAVLSSGTKRVYRCSTKWLALTALLQTHPLPQTGLRFGFTVGKLNAHRGVDRVLIKRILRESARHQQHELRYEHVSLDVILRLRRKIPSLGKDISLKTFKKELRSDCDQLLQSFFLKFSQRNTSAEK</sequence>
<keyword evidence="4 6" id="KW-0378">Hydrolase</keyword>
<evidence type="ECO:0000313" key="7">
    <source>
        <dbReference type="EMBL" id="MCG5031213.1"/>
    </source>
</evidence>
<dbReference type="RefSeq" id="WP_237978934.1">
    <property type="nucleotide sequence ID" value="NZ_JAKNCT010000007.1"/>
</dbReference>
<keyword evidence="3 6" id="KW-0255">Endonuclease</keyword>
<comment type="function">
    <text evidence="6">RNaseP catalyzes the removal of the 5'-leader sequence from pre-tRNA to produce the mature 5'-terminus. It can also cleave other RNA substrates such as 4.5S RNA. The protein component plays an auxiliary but essential role in vivo by binding to the 5'-leader sequence and broadening the substrate specificity of the ribozyme.</text>
</comment>
<comment type="similarity">
    <text evidence="6">Belongs to the RnpA family.</text>
</comment>
<keyword evidence="1 6" id="KW-0819">tRNA processing</keyword>
<dbReference type="EMBL" id="JAKNCT010000007">
    <property type="protein sequence ID" value="MCG5031213.1"/>
    <property type="molecule type" value="Genomic_DNA"/>
</dbReference>
<dbReference type="Proteomes" id="UP001297600">
    <property type="component" value="Unassembled WGS sequence"/>
</dbReference>
<gene>
    <name evidence="6" type="primary">rnpA</name>
    <name evidence="7" type="ORF">MAF45_07120</name>
</gene>
<evidence type="ECO:0000256" key="5">
    <source>
        <dbReference type="ARBA" id="ARBA00022884"/>
    </source>
</evidence>